<keyword evidence="1" id="KW-0175">Coiled coil</keyword>
<dbReference type="InterPro" id="IPR036869">
    <property type="entry name" value="J_dom_sf"/>
</dbReference>
<dbReference type="AlphaFoldDB" id="I4AKY4"/>
<dbReference type="STRING" id="880071.Fleli_2242"/>
<dbReference type="Gene3D" id="1.10.287.110">
    <property type="entry name" value="DnaJ domain"/>
    <property type="match status" value="1"/>
</dbReference>
<reference evidence="3" key="1">
    <citation type="submission" date="2012-06" db="EMBL/GenBank/DDBJ databases">
        <title>The complete genome of Flexibacter litoralis DSM 6794.</title>
        <authorList>
            <person name="Lucas S."/>
            <person name="Copeland A."/>
            <person name="Lapidus A."/>
            <person name="Glavina del Rio T."/>
            <person name="Dalin E."/>
            <person name="Tice H."/>
            <person name="Bruce D."/>
            <person name="Goodwin L."/>
            <person name="Pitluck S."/>
            <person name="Peters L."/>
            <person name="Ovchinnikova G."/>
            <person name="Lu M."/>
            <person name="Kyrpides N."/>
            <person name="Mavromatis K."/>
            <person name="Ivanova N."/>
            <person name="Brettin T."/>
            <person name="Detter J.C."/>
            <person name="Han C."/>
            <person name="Larimer F."/>
            <person name="Land M."/>
            <person name="Hauser L."/>
            <person name="Markowitz V."/>
            <person name="Cheng J.-F."/>
            <person name="Hugenholtz P."/>
            <person name="Woyke T."/>
            <person name="Wu D."/>
            <person name="Spring S."/>
            <person name="Lang E."/>
            <person name="Kopitz M."/>
            <person name="Brambilla E."/>
            <person name="Klenk H.-P."/>
            <person name="Eisen J.A."/>
        </authorList>
    </citation>
    <scope>NUCLEOTIDE SEQUENCE [LARGE SCALE GENOMIC DNA]</scope>
    <source>
        <strain evidence="3">ATCC 23117 / DSM 6794 / NBRC 15988 / NCIMB 1366 / Sio-4</strain>
    </source>
</reference>
<evidence type="ECO:0000313" key="2">
    <source>
        <dbReference type="EMBL" id="AFM04619.1"/>
    </source>
</evidence>
<sequence>MKNTSEDKQVIPIIDKKKKELSKLESLFNYRIKRVKRLKDNLNLASTQIQFFRTETIAKIIPINNKVGKQQVILVHALVKVFDEKILKGKKEREKFEELILFLIEDLIFEKEQEGLDELYARFSKQTVEETQKEAEQEEKEKLIRVMDMMGLELSDEDKEKLLNGEEEESAELLEELERKLSDENLEAHKQSFFESFGFEERKKSKQQIEKEEKRNQELENISKTVKQVYKELMKELHPDKEPDEIKRLEKTELAQEITEAYRNDDLFTLLSIQLAQIDKIDNTKLSEDKVNYFNTMLLKQARELETQKTQMGREAGLPYELVDSLGKKDFESFAKRIINKQKKEIQEVLNQVNLQIENIESKNKRYIKKFVEENYEDLIEHPPFDFSMLSEFFR</sequence>
<dbReference type="HOGENOM" id="CLU_692134_0_0_10"/>
<dbReference type="EMBL" id="CP003345">
    <property type="protein sequence ID" value="AFM04619.1"/>
    <property type="molecule type" value="Genomic_DNA"/>
</dbReference>
<dbReference type="SUPFAM" id="SSF46565">
    <property type="entry name" value="Chaperone J-domain"/>
    <property type="match status" value="1"/>
</dbReference>
<name>I4AKY4_BERLS</name>
<dbReference type="RefSeq" id="WP_014798065.1">
    <property type="nucleotide sequence ID" value="NC_018018.1"/>
</dbReference>
<dbReference type="Proteomes" id="UP000006054">
    <property type="component" value="Chromosome"/>
</dbReference>
<keyword evidence="3" id="KW-1185">Reference proteome</keyword>
<dbReference type="KEGG" id="fli:Fleli_2242"/>
<evidence type="ECO:0000313" key="3">
    <source>
        <dbReference type="Proteomes" id="UP000006054"/>
    </source>
</evidence>
<protein>
    <submittedName>
        <fullName evidence="2">DnaJ-like protein</fullName>
    </submittedName>
</protein>
<evidence type="ECO:0000256" key="1">
    <source>
        <dbReference type="SAM" id="Coils"/>
    </source>
</evidence>
<feature type="coiled-coil region" evidence="1">
    <location>
        <begin position="121"/>
        <end position="236"/>
    </location>
</feature>
<dbReference type="OrthoDB" id="114754at2"/>
<gene>
    <name evidence="2" type="ordered locus">Fleli_2242</name>
</gene>
<accession>I4AKY4</accession>
<dbReference type="eggNOG" id="COG2214">
    <property type="taxonomic scope" value="Bacteria"/>
</dbReference>
<organism evidence="2 3">
    <name type="scientific">Bernardetia litoralis (strain ATCC 23117 / DSM 6794 / NBRC 15988 / NCIMB 1366 / Fx l1 / Sio-4)</name>
    <name type="common">Flexibacter litoralis</name>
    <dbReference type="NCBI Taxonomy" id="880071"/>
    <lineage>
        <taxon>Bacteria</taxon>
        <taxon>Pseudomonadati</taxon>
        <taxon>Bacteroidota</taxon>
        <taxon>Cytophagia</taxon>
        <taxon>Cytophagales</taxon>
        <taxon>Bernardetiaceae</taxon>
        <taxon>Bernardetia</taxon>
    </lineage>
</organism>
<proteinExistence type="predicted"/>
<feature type="coiled-coil region" evidence="1">
    <location>
        <begin position="339"/>
        <end position="370"/>
    </location>
</feature>